<sequence length="195" mass="21270">MEECENIFNLVDVDGHGYIDSDGIRSALASVCGRSGGDVKDEEITEMIRMLDSTGDGRVSRVEFLTALSDPENVITKEAGRLLAEQNRKEELARSYHRQQVENKAAVATAFGTRKGATQNFKGDTANKGGKSKKSGRVQRQPTFVGKLTKEDPQPLAAMSGIDTEEQEQSFGNLRASSIAAQEMSERFDSSTADF</sequence>
<dbReference type="GO" id="GO:0005509">
    <property type="term" value="F:calcium ion binding"/>
    <property type="evidence" value="ECO:0007669"/>
    <property type="project" value="InterPro"/>
</dbReference>
<organism evidence="3 4">
    <name type="scientific">Perkinsus olseni</name>
    <name type="common">Perkinsus atlanticus</name>
    <dbReference type="NCBI Taxonomy" id="32597"/>
    <lineage>
        <taxon>Eukaryota</taxon>
        <taxon>Sar</taxon>
        <taxon>Alveolata</taxon>
        <taxon>Perkinsozoa</taxon>
        <taxon>Perkinsea</taxon>
        <taxon>Perkinsida</taxon>
        <taxon>Perkinsidae</taxon>
        <taxon>Perkinsus</taxon>
    </lineage>
</organism>
<dbReference type="InterPro" id="IPR011992">
    <property type="entry name" value="EF-hand-dom_pair"/>
</dbReference>
<evidence type="ECO:0000313" key="3">
    <source>
        <dbReference type="EMBL" id="KAF4714423.1"/>
    </source>
</evidence>
<comment type="caution">
    <text evidence="3">The sequence shown here is derived from an EMBL/GenBank/DDBJ whole genome shotgun (WGS) entry which is preliminary data.</text>
</comment>
<dbReference type="AlphaFoldDB" id="A0A7J6R1I9"/>
<name>A0A7J6R1I9_PEROL</name>
<feature type="region of interest" description="Disordered" evidence="1">
    <location>
        <begin position="117"/>
        <end position="195"/>
    </location>
</feature>
<dbReference type="Gene3D" id="1.10.238.10">
    <property type="entry name" value="EF-hand"/>
    <property type="match status" value="1"/>
</dbReference>
<dbReference type="CDD" id="cd00051">
    <property type="entry name" value="EFh"/>
    <property type="match status" value="1"/>
</dbReference>
<proteinExistence type="predicted"/>
<dbReference type="InterPro" id="IPR002048">
    <property type="entry name" value="EF_hand_dom"/>
</dbReference>
<reference evidence="3 4" key="1">
    <citation type="submission" date="2020-04" db="EMBL/GenBank/DDBJ databases">
        <title>Perkinsus olseni comparative genomics.</title>
        <authorList>
            <person name="Bogema D.R."/>
        </authorList>
    </citation>
    <scope>NUCLEOTIDE SEQUENCE [LARGE SCALE GENOMIC DNA]</scope>
    <source>
        <strain evidence="3">ATCC PRA-205</strain>
    </source>
</reference>
<feature type="compositionally biased region" description="Polar residues" evidence="1">
    <location>
        <begin position="169"/>
        <end position="180"/>
    </location>
</feature>
<gene>
    <name evidence="3" type="ORF">FOZ62_005957</name>
</gene>
<evidence type="ECO:0000313" key="4">
    <source>
        <dbReference type="Proteomes" id="UP000574390"/>
    </source>
</evidence>
<dbReference type="PROSITE" id="PS50222">
    <property type="entry name" value="EF_HAND_2"/>
    <property type="match status" value="2"/>
</dbReference>
<dbReference type="SUPFAM" id="SSF47473">
    <property type="entry name" value="EF-hand"/>
    <property type="match status" value="1"/>
</dbReference>
<dbReference type="Proteomes" id="UP000574390">
    <property type="component" value="Unassembled WGS sequence"/>
</dbReference>
<dbReference type="Pfam" id="PF13499">
    <property type="entry name" value="EF-hand_7"/>
    <property type="match status" value="1"/>
</dbReference>
<dbReference type="SMART" id="SM00054">
    <property type="entry name" value="EFh"/>
    <property type="match status" value="2"/>
</dbReference>
<dbReference type="EMBL" id="JABANM010025553">
    <property type="protein sequence ID" value="KAF4714423.1"/>
    <property type="molecule type" value="Genomic_DNA"/>
</dbReference>
<feature type="domain" description="EF-hand" evidence="2">
    <location>
        <begin position="39"/>
        <end position="74"/>
    </location>
</feature>
<feature type="non-terminal residue" evidence="3">
    <location>
        <position position="1"/>
    </location>
</feature>
<evidence type="ECO:0000259" key="2">
    <source>
        <dbReference type="PROSITE" id="PS50222"/>
    </source>
</evidence>
<accession>A0A7J6R1I9</accession>
<evidence type="ECO:0000256" key="1">
    <source>
        <dbReference type="SAM" id="MobiDB-lite"/>
    </source>
</evidence>
<protein>
    <recommendedName>
        <fullName evidence="2">EF-hand domain-containing protein</fullName>
    </recommendedName>
</protein>
<feature type="domain" description="EF-hand" evidence="2">
    <location>
        <begin position="1"/>
        <end position="34"/>
    </location>
</feature>